<dbReference type="EMBL" id="DTLI01000182">
    <property type="protein sequence ID" value="HHS52731.1"/>
    <property type="molecule type" value="Genomic_DNA"/>
</dbReference>
<comment type="caution">
    <text evidence="3">The sequence shown here is derived from an EMBL/GenBank/DDBJ whole genome shotgun (WGS) entry which is preliminary data.</text>
</comment>
<gene>
    <name evidence="3" type="ORF">ENW73_07705</name>
</gene>
<dbReference type="InterPro" id="IPR027383">
    <property type="entry name" value="Znf_put"/>
</dbReference>
<dbReference type="Pfam" id="PF13490">
    <property type="entry name" value="zf-HC2"/>
    <property type="match status" value="1"/>
</dbReference>
<accession>A0A7C6A9T1</accession>
<dbReference type="InterPro" id="IPR041916">
    <property type="entry name" value="Anti_sigma_zinc_sf"/>
</dbReference>
<feature type="domain" description="Putative zinc-finger" evidence="2">
    <location>
        <begin position="3"/>
        <end position="37"/>
    </location>
</feature>
<keyword evidence="1" id="KW-0812">Transmembrane</keyword>
<name>A0A7C6A9T1_UNCW3</name>
<organism evidence="3">
    <name type="scientific">candidate division WOR-3 bacterium</name>
    <dbReference type="NCBI Taxonomy" id="2052148"/>
    <lineage>
        <taxon>Bacteria</taxon>
        <taxon>Bacteria division WOR-3</taxon>
    </lineage>
</organism>
<protein>
    <recommendedName>
        <fullName evidence="2">Putative zinc-finger domain-containing protein</fullName>
    </recommendedName>
</protein>
<sequence>MNCAKIQAKLLEYLTGELKGNLIRSMEDHLNTCPACQKELMGLKKTFWLFNQLPPIELPPEQAEKFLLEVRQKIRPQIRPRRIALRHQWNWLLPRLVPALTVGLILIFFGLWKLKPTDKKYAELAADVFTSPYRSLSSEFIYDYFVTNGTLDLDLLSNIENYLNSQQEIPGLVEDLNNDERTELVQKIKEML</sequence>
<keyword evidence="1" id="KW-1133">Transmembrane helix</keyword>
<evidence type="ECO:0000256" key="1">
    <source>
        <dbReference type="SAM" id="Phobius"/>
    </source>
</evidence>
<feature type="transmembrane region" description="Helical" evidence="1">
    <location>
        <begin position="89"/>
        <end position="112"/>
    </location>
</feature>
<evidence type="ECO:0000259" key="2">
    <source>
        <dbReference type="Pfam" id="PF13490"/>
    </source>
</evidence>
<dbReference type="Gene3D" id="1.10.10.1320">
    <property type="entry name" value="Anti-sigma factor, zinc-finger domain"/>
    <property type="match status" value="1"/>
</dbReference>
<dbReference type="AlphaFoldDB" id="A0A7C6A9T1"/>
<evidence type="ECO:0000313" key="3">
    <source>
        <dbReference type="EMBL" id="HHS52731.1"/>
    </source>
</evidence>
<proteinExistence type="predicted"/>
<reference evidence="3" key="1">
    <citation type="journal article" date="2020" name="mSystems">
        <title>Genome- and Community-Level Interaction Insights into Carbon Utilization and Element Cycling Functions of Hydrothermarchaeota in Hydrothermal Sediment.</title>
        <authorList>
            <person name="Zhou Z."/>
            <person name="Liu Y."/>
            <person name="Xu W."/>
            <person name="Pan J."/>
            <person name="Luo Z.H."/>
            <person name="Li M."/>
        </authorList>
    </citation>
    <scope>NUCLEOTIDE SEQUENCE [LARGE SCALE GENOMIC DNA]</scope>
    <source>
        <strain evidence="3">SpSt-876</strain>
    </source>
</reference>
<keyword evidence="1" id="KW-0472">Membrane</keyword>